<dbReference type="Pfam" id="PF02321">
    <property type="entry name" value="OEP"/>
    <property type="match status" value="2"/>
</dbReference>
<evidence type="ECO:0000256" key="9">
    <source>
        <dbReference type="RuleBase" id="RU362097"/>
    </source>
</evidence>
<reference evidence="11" key="1">
    <citation type="journal article" date="2019" name="Int. J. Syst. Evol. Microbiol.">
        <title>The Global Catalogue of Microorganisms (GCM) 10K type strain sequencing project: providing services to taxonomists for standard genome sequencing and annotation.</title>
        <authorList>
            <consortium name="The Broad Institute Genomics Platform"/>
            <consortium name="The Broad Institute Genome Sequencing Center for Infectious Disease"/>
            <person name="Wu L."/>
            <person name="Ma J."/>
        </authorList>
    </citation>
    <scope>NUCLEOTIDE SEQUENCE [LARGE SCALE GENOMIC DNA]</scope>
    <source>
        <strain evidence="11">CGMCC 1.15103</strain>
    </source>
</reference>
<sequence>MILQLNRQAAGSRVAKAGVTVIFAAVLSACANYAGISSDKQIAQSQTYATQQSLPADHGRWPAADWADQFGDAQLKALLAEALKGNPSIEQARARVAAAAAYSETAKAGTMPQVGATYSFTRQQFSGTALVPPPYGGSWQSENKGLLSASYDLDLWGKNREALKASLSQLQASEADAEVVRLSLTSATARTYNQLARLYALRDIAQQEIAQREQIDRITAGRIATGLDTEVERKTAQANLATSRATLASLDGSILTTRYQLAALLGAGPDRGLAIARPTLGIGDEVRLPDNLPADLVSRRPDLVAARWRVDALTHDVKEAKAEFYPDINLSAAIGLDAFGFGRFLSAASRTASVGPAIHLPIFDGGQLRAQLKGRYADFDYAVATYNQTLVTALSEVATQLAQIRSTDEQLGDAQAAQEAARGADQLALTQYKAGLANQLTVLNADTTALAADQQVANLKMNRRDQQIALAAALGGGYADSADASAHGSEAASAIPAIPAIPAASAVQTTSVVAIR</sequence>
<dbReference type="InterPro" id="IPR003423">
    <property type="entry name" value="OMP_efflux"/>
</dbReference>
<comment type="similarity">
    <text evidence="2 9">Belongs to the outer membrane factor (OMF) (TC 1.B.17) family.</text>
</comment>
<evidence type="ECO:0000256" key="6">
    <source>
        <dbReference type="ARBA" id="ARBA00023136"/>
    </source>
</evidence>
<proteinExistence type="inferred from homology"/>
<dbReference type="EMBL" id="BMHL01000001">
    <property type="protein sequence ID" value="GGC25755.1"/>
    <property type="molecule type" value="Genomic_DNA"/>
</dbReference>
<keyword evidence="7 9" id="KW-0564">Palmitate</keyword>
<keyword evidence="3 9" id="KW-1134">Transmembrane beta strand</keyword>
<dbReference type="Proteomes" id="UP000602004">
    <property type="component" value="Unassembled WGS sequence"/>
</dbReference>
<dbReference type="Gene3D" id="2.20.200.10">
    <property type="entry name" value="Outer membrane efflux proteins (OEP)"/>
    <property type="match status" value="1"/>
</dbReference>
<gene>
    <name evidence="10" type="ORF">GCM10011400_10290</name>
</gene>
<dbReference type="NCBIfam" id="TIGR01845">
    <property type="entry name" value="outer_NodT"/>
    <property type="match status" value="1"/>
</dbReference>
<comment type="subcellular location">
    <subcellularLocation>
        <location evidence="9">Cell membrane</location>
        <topology evidence="9">Lipid-anchor</topology>
    </subcellularLocation>
    <subcellularLocation>
        <location evidence="1">Membrane</location>
    </subcellularLocation>
</comment>
<evidence type="ECO:0000256" key="3">
    <source>
        <dbReference type="ARBA" id="ARBA00022452"/>
    </source>
</evidence>
<evidence type="ECO:0000256" key="1">
    <source>
        <dbReference type="ARBA" id="ARBA00004370"/>
    </source>
</evidence>
<keyword evidence="8 9" id="KW-0449">Lipoprotein</keyword>
<dbReference type="PANTHER" id="PTHR30203:SF20">
    <property type="entry name" value="MULTIDRUG RESISTANCE OUTER MEMBRANE PROTEIN MDTP-RELATED"/>
    <property type="match status" value="1"/>
</dbReference>
<evidence type="ECO:0000256" key="7">
    <source>
        <dbReference type="ARBA" id="ARBA00023139"/>
    </source>
</evidence>
<evidence type="ECO:0000313" key="10">
    <source>
        <dbReference type="EMBL" id="GGC25755.1"/>
    </source>
</evidence>
<keyword evidence="5" id="KW-0732">Signal</keyword>
<dbReference type="RefSeq" id="WP_115779969.1">
    <property type="nucleotide sequence ID" value="NZ_BMHL01000001.1"/>
</dbReference>
<keyword evidence="4 9" id="KW-0812">Transmembrane</keyword>
<accession>A0ABQ1LLA8</accession>
<protein>
    <submittedName>
        <fullName evidence="10">MarR family transcriptional regulator</fullName>
    </submittedName>
</protein>
<dbReference type="PROSITE" id="PS51257">
    <property type="entry name" value="PROKAR_LIPOPROTEIN"/>
    <property type="match status" value="1"/>
</dbReference>
<name>A0ABQ1LLA8_9BURK</name>
<keyword evidence="11" id="KW-1185">Reference proteome</keyword>
<evidence type="ECO:0000256" key="8">
    <source>
        <dbReference type="ARBA" id="ARBA00023288"/>
    </source>
</evidence>
<evidence type="ECO:0000313" key="11">
    <source>
        <dbReference type="Proteomes" id="UP000602004"/>
    </source>
</evidence>
<keyword evidence="6 9" id="KW-0472">Membrane</keyword>
<organism evidence="10 11">
    <name type="scientific">Paraburkholderia caffeinilytica</name>
    <dbReference type="NCBI Taxonomy" id="1761016"/>
    <lineage>
        <taxon>Bacteria</taxon>
        <taxon>Pseudomonadati</taxon>
        <taxon>Pseudomonadota</taxon>
        <taxon>Betaproteobacteria</taxon>
        <taxon>Burkholderiales</taxon>
        <taxon>Burkholderiaceae</taxon>
        <taxon>Paraburkholderia</taxon>
    </lineage>
</organism>
<dbReference type="SUPFAM" id="SSF56954">
    <property type="entry name" value="Outer membrane efflux proteins (OEP)"/>
    <property type="match status" value="1"/>
</dbReference>
<comment type="caution">
    <text evidence="10">The sequence shown here is derived from an EMBL/GenBank/DDBJ whole genome shotgun (WGS) entry which is preliminary data.</text>
</comment>
<evidence type="ECO:0000256" key="2">
    <source>
        <dbReference type="ARBA" id="ARBA00007613"/>
    </source>
</evidence>
<dbReference type="Gene3D" id="1.20.1600.10">
    <property type="entry name" value="Outer membrane efflux proteins (OEP)"/>
    <property type="match status" value="1"/>
</dbReference>
<evidence type="ECO:0000256" key="5">
    <source>
        <dbReference type="ARBA" id="ARBA00022729"/>
    </source>
</evidence>
<evidence type="ECO:0000256" key="4">
    <source>
        <dbReference type="ARBA" id="ARBA00022692"/>
    </source>
</evidence>
<dbReference type="PANTHER" id="PTHR30203">
    <property type="entry name" value="OUTER MEMBRANE CATION EFFLUX PROTEIN"/>
    <property type="match status" value="1"/>
</dbReference>
<dbReference type="InterPro" id="IPR010131">
    <property type="entry name" value="MdtP/NodT-like"/>
</dbReference>